<feature type="transmembrane region" description="Helical" evidence="4">
    <location>
        <begin position="177"/>
        <end position="200"/>
    </location>
</feature>
<keyword evidence="5" id="KW-0813">Transport</keyword>
<sequence length="394" mass="44777">MHSKIVKEHENFAHIIDEIKANKIIFAKSILASLMSFSQNYLESVYGPTLLDLKAVIGASFETISSFLILKTIGEIICCVFEGFFRKETNKEPFLFVTLIFELIIAALIPKCRNVWSFLVIDFLLGIDLGILDACDMGSFIAPLIAKPFLVPLTKNVGHENETQIIRRIQEKSLIEWPYAIIAIFILVIAIVFGMFCVFCRYKSISVVEHQNLEQNENITCKSLKKRVIIGSSPFIICRNYLPTFVVISNFKLTKAEGAMMIFVFSLCYSSLTLFFLGSQYEFGLWLSVLILGVRVSCIYSLTVDYVAKIIDITPVIMTLILVGILSCEIVYPPIIGKFFEKDPNTNLKTFPRINKLITSREHSYSLNFKYDNKIFKTLENAILNPLSHFDSKT</sequence>
<reference evidence="5 6" key="1">
    <citation type="journal article" date="2018" name="Gigascience">
        <title>Genomes of trombidid mites reveal novel predicted allergens and laterally-transferred genes associated with secondary metabolism.</title>
        <authorList>
            <person name="Dong X."/>
            <person name="Chaisiri K."/>
            <person name="Xia D."/>
            <person name="Armstrong S.D."/>
            <person name="Fang Y."/>
            <person name="Donnelly M.J."/>
            <person name="Kadowaki T."/>
            <person name="McGarry J.W."/>
            <person name="Darby A.C."/>
            <person name="Makepeace B.L."/>
        </authorList>
    </citation>
    <scope>NUCLEOTIDE SEQUENCE [LARGE SCALE GENOMIC DNA]</scope>
    <source>
        <strain evidence="5">UoL-WK</strain>
    </source>
</reference>
<dbReference type="Gene3D" id="1.20.1250.20">
    <property type="entry name" value="MFS general substrate transporter like domains"/>
    <property type="match status" value="1"/>
</dbReference>
<keyword evidence="6" id="KW-1185">Reference proteome</keyword>
<protein>
    <submittedName>
        <fullName evidence="5">Sodium-dependent glucose transporter 1-like protein</fullName>
    </submittedName>
</protein>
<feature type="transmembrane region" description="Helical" evidence="4">
    <location>
        <begin position="316"/>
        <end position="335"/>
    </location>
</feature>
<evidence type="ECO:0000256" key="2">
    <source>
        <dbReference type="ARBA" id="ARBA00022989"/>
    </source>
</evidence>
<proteinExistence type="predicted"/>
<feature type="transmembrane region" description="Helical" evidence="4">
    <location>
        <begin position="258"/>
        <end position="277"/>
    </location>
</feature>
<dbReference type="SUPFAM" id="SSF103473">
    <property type="entry name" value="MFS general substrate transporter"/>
    <property type="match status" value="1"/>
</dbReference>
<evidence type="ECO:0000256" key="3">
    <source>
        <dbReference type="ARBA" id="ARBA00023136"/>
    </source>
</evidence>
<keyword evidence="3 4" id="KW-0472">Membrane</keyword>
<dbReference type="OrthoDB" id="546893at2759"/>
<dbReference type="AlphaFoldDB" id="A0A3S3RML3"/>
<comment type="caution">
    <text evidence="5">The sequence shown here is derived from an EMBL/GenBank/DDBJ whole genome shotgun (WGS) entry which is preliminary data.</text>
</comment>
<evidence type="ECO:0000256" key="1">
    <source>
        <dbReference type="ARBA" id="ARBA00022692"/>
    </source>
</evidence>
<dbReference type="EMBL" id="NCKU01008308">
    <property type="protein sequence ID" value="RWS01996.1"/>
    <property type="molecule type" value="Genomic_DNA"/>
</dbReference>
<evidence type="ECO:0000313" key="5">
    <source>
        <dbReference type="EMBL" id="RWS01996.1"/>
    </source>
</evidence>
<keyword evidence="1 4" id="KW-0812">Transmembrane</keyword>
<evidence type="ECO:0000256" key="4">
    <source>
        <dbReference type="SAM" id="Phobius"/>
    </source>
</evidence>
<dbReference type="Proteomes" id="UP000285301">
    <property type="component" value="Unassembled WGS sequence"/>
</dbReference>
<dbReference type="InterPro" id="IPR036259">
    <property type="entry name" value="MFS_trans_sf"/>
</dbReference>
<organism evidence="5 6">
    <name type="scientific">Dinothrombium tinctorium</name>
    <dbReference type="NCBI Taxonomy" id="1965070"/>
    <lineage>
        <taxon>Eukaryota</taxon>
        <taxon>Metazoa</taxon>
        <taxon>Ecdysozoa</taxon>
        <taxon>Arthropoda</taxon>
        <taxon>Chelicerata</taxon>
        <taxon>Arachnida</taxon>
        <taxon>Acari</taxon>
        <taxon>Acariformes</taxon>
        <taxon>Trombidiformes</taxon>
        <taxon>Prostigmata</taxon>
        <taxon>Anystina</taxon>
        <taxon>Parasitengona</taxon>
        <taxon>Trombidioidea</taxon>
        <taxon>Trombidiidae</taxon>
        <taxon>Dinothrombium</taxon>
    </lineage>
</organism>
<keyword evidence="5" id="KW-0762">Sugar transport</keyword>
<gene>
    <name evidence="5" type="ORF">B4U79_18529</name>
</gene>
<accession>A0A3S3RML3</accession>
<feature type="transmembrane region" description="Helical" evidence="4">
    <location>
        <begin position="94"/>
        <end position="110"/>
    </location>
</feature>
<dbReference type="PANTHER" id="PTHR23121:SF9">
    <property type="entry name" value="SODIUM-DEPENDENT GLUCOSE TRANSPORTER 1"/>
    <property type="match status" value="1"/>
</dbReference>
<name>A0A3S3RML3_9ACAR</name>
<evidence type="ECO:0000313" key="6">
    <source>
        <dbReference type="Proteomes" id="UP000285301"/>
    </source>
</evidence>
<feature type="transmembrane region" description="Helical" evidence="4">
    <location>
        <begin position="283"/>
        <end position="304"/>
    </location>
</feature>
<dbReference type="PANTHER" id="PTHR23121">
    <property type="entry name" value="SODIUM-DEPENDENT GLUCOSE TRANSPORTER 1"/>
    <property type="match status" value="1"/>
</dbReference>
<keyword evidence="2 4" id="KW-1133">Transmembrane helix</keyword>